<evidence type="ECO:0000256" key="1">
    <source>
        <dbReference type="PROSITE-ProRule" id="PRU00047"/>
    </source>
</evidence>
<name>A0A3M7LZA3_9PLEO</name>
<keyword evidence="1" id="KW-0863">Zinc-finger</keyword>
<keyword evidence="1" id="KW-0862">Zinc</keyword>
<evidence type="ECO:0000313" key="5">
    <source>
        <dbReference type="Proteomes" id="UP000265663"/>
    </source>
</evidence>
<dbReference type="EMBL" id="KE747810">
    <property type="protein sequence ID" value="RMZ67500.1"/>
    <property type="molecule type" value="Genomic_DNA"/>
</dbReference>
<accession>A0A3M7LZA3</accession>
<dbReference type="InterPro" id="IPR051714">
    <property type="entry name" value="Znf_CCHC_NABP"/>
</dbReference>
<dbReference type="PROSITE" id="PS50158">
    <property type="entry name" value="ZF_CCHC"/>
    <property type="match status" value="2"/>
</dbReference>
<keyword evidence="5" id="KW-1185">Reference proteome</keyword>
<evidence type="ECO:0000256" key="2">
    <source>
        <dbReference type="SAM" id="MobiDB-lite"/>
    </source>
</evidence>
<feature type="region of interest" description="Disordered" evidence="2">
    <location>
        <begin position="93"/>
        <end position="115"/>
    </location>
</feature>
<dbReference type="FunFam" id="4.10.60.10:FF:000085">
    <property type="entry name" value="Zinc knuckle nucleic acid binding protein, putative"/>
    <property type="match status" value="1"/>
</dbReference>
<gene>
    <name evidence="4" type="ORF">GMOD_00001433</name>
</gene>
<dbReference type="InterPro" id="IPR001878">
    <property type="entry name" value="Znf_CCHC"/>
</dbReference>
<evidence type="ECO:0000259" key="3">
    <source>
        <dbReference type="PROSITE" id="PS50158"/>
    </source>
</evidence>
<dbReference type="AlphaFoldDB" id="A0A3M7LZA3"/>
<dbReference type="InterPro" id="IPR036875">
    <property type="entry name" value="Znf_CCHC_sf"/>
</dbReference>
<keyword evidence="1" id="KW-0479">Metal-binding</keyword>
<proteinExistence type="predicted"/>
<dbReference type="SMART" id="SM00343">
    <property type="entry name" value="ZnF_C2HC"/>
    <property type="match status" value="2"/>
</dbReference>
<reference evidence="4 5" key="1">
    <citation type="journal article" date="2014" name="PLoS ONE">
        <title>De novo Genome Assembly of the Fungal Plant Pathogen Pyrenophora semeniperda.</title>
        <authorList>
            <person name="Soliai M.M."/>
            <person name="Meyer S.E."/>
            <person name="Udall J.A."/>
            <person name="Elzinga D.E."/>
            <person name="Hermansen R.A."/>
            <person name="Bodily P.M."/>
            <person name="Hart A.A."/>
            <person name="Coleman C.E."/>
        </authorList>
    </citation>
    <scope>NUCLEOTIDE SEQUENCE [LARGE SCALE GENOMIC DNA]</scope>
    <source>
        <strain evidence="4 5">CCB06</strain>
        <tissue evidence="4">Mycelium</tissue>
    </source>
</reference>
<dbReference type="Proteomes" id="UP000265663">
    <property type="component" value="Unassembled WGS sequence"/>
</dbReference>
<dbReference type="PANTHER" id="PTHR23002">
    <property type="entry name" value="ZINC FINGER CCHC DOMAIN CONTAINING PROTEIN"/>
    <property type="match status" value="1"/>
</dbReference>
<feature type="domain" description="CCHC-type" evidence="3">
    <location>
        <begin position="139"/>
        <end position="152"/>
    </location>
</feature>
<dbReference type="GO" id="GO:0008270">
    <property type="term" value="F:zinc ion binding"/>
    <property type="evidence" value="ECO:0007669"/>
    <property type="project" value="UniProtKB-KW"/>
</dbReference>
<dbReference type="Pfam" id="PF00098">
    <property type="entry name" value="zf-CCHC"/>
    <property type="match status" value="2"/>
</dbReference>
<dbReference type="Gene3D" id="4.10.60.10">
    <property type="entry name" value="Zinc finger, CCHC-type"/>
    <property type="match status" value="2"/>
</dbReference>
<feature type="domain" description="CCHC-type" evidence="3">
    <location>
        <begin position="51"/>
        <end position="64"/>
    </location>
</feature>
<dbReference type="SUPFAM" id="SSF57756">
    <property type="entry name" value="Retrovirus zinc finger-like domains"/>
    <property type="match status" value="2"/>
</dbReference>
<organism evidence="4 5">
    <name type="scientific">Pyrenophora seminiperda CCB06</name>
    <dbReference type="NCBI Taxonomy" id="1302712"/>
    <lineage>
        <taxon>Eukaryota</taxon>
        <taxon>Fungi</taxon>
        <taxon>Dikarya</taxon>
        <taxon>Ascomycota</taxon>
        <taxon>Pezizomycotina</taxon>
        <taxon>Dothideomycetes</taxon>
        <taxon>Pleosporomycetidae</taxon>
        <taxon>Pleosporales</taxon>
        <taxon>Pleosporineae</taxon>
        <taxon>Pleosporaceae</taxon>
        <taxon>Pyrenophora</taxon>
    </lineage>
</organism>
<evidence type="ECO:0000313" key="4">
    <source>
        <dbReference type="EMBL" id="RMZ67500.1"/>
    </source>
</evidence>
<sequence>MYSAPLTATLRPRPTPFRPSYCLRLYRSILTLNADIRGGPRIMSSLSRRACFKCGNVGHYAEVCSSSERLCYNCKTNMDPICMRAHTDLSLGKQPGHESNGCPHPRTTERMGRGAGAPRGGYGGGFRGGFAGGARPATCYKCGGPNHFARDCQAQAMKCYACGKLVDDLRARPKPSMSDIVAG</sequence>
<protein>
    <submittedName>
        <fullName evidence="4">Zinc knuckle domain containing</fullName>
    </submittedName>
</protein>
<dbReference type="OrthoDB" id="3863715at2759"/>
<dbReference type="GO" id="GO:0003676">
    <property type="term" value="F:nucleic acid binding"/>
    <property type="evidence" value="ECO:0007669"/>
    <property type="project" value="InterPro"/>
</dbReference>